<sequence>MDADSNPASGMNCLQQNQFENRFFFGCRRQRDKTLNKVSNSSMSQKQAKYAPSTIKHLLGCRPTRQQALRL</sequence>
<name>A0ABN0NJ48_9GAMM</name>
<gene>
    <name evidence="1" type="ORF">PUND_06452</name>
</gene>
<keyword evidence="2" id="KW-1185">Reference proteome</keyword>
<comment type="caution">
    <text evidence="1">The sequence shown here is derived from an EMBL/GenBank/DDBJ whole genome shotgun (WGS) entry which is preliminary data.</text>
</comment>
<dbReference type="EMBL" id="AHCF02000013">
    <property type="protein sequence ID" value="ERG61549.1"/>
    <property type="molecule type" value="Genomic_DNA"/>
</dbReference>
<proteinExistence type="predicted"/>
<reference evidence="1" key="2">
    <citation type="submission" date="2013-04" db="EMBL/GenBank/DDBJ databases">
        <title>Genome sequence of Pseudoalteromonas undina.</title>
        <authorList>
            <person name="Xie B.-B."/>
            <person name="Rong J.-C."/>
            <person name="Qin Q.-L."/>
            <person name="Shu Y.-L."/>
            <person name="Zhang Y.-Z."/>
        </authorList>
    </citation>
    <scope>NUCLEOTIDE SEQUENCE</scope>
    <source>
        <strain evidence="1">NCIMB 2128</strain>
    </source>
</reference>
<evidence type="ECO:0000313" key="1">
    <source>
        <dbReference type="EMBL" id="ERG61549.1"/>
    </source>
</evidence>
<dbReference type="Proteomes" id="UP000016534">
    <property type="component" value="Unassembled WGS sequence"/>
</dbReference>
<accession>A0ABN0NJ48</accession>
<evidence type="ECO:0000313" key="2">
    <source>
        <dbReference type="Proteomes" id="UP000016534"/>
    </source>
</evidence>
<organism evidence="1 2">
    <name type="scientific">Pseudoalteromonas undina</name>
    <dbReference type="NCBI Taxonomy" id="43660"/>
    <lineage>
        <taxon>Bacteria</taxon>
        <taxon>Pseudomonadati</taxon>
        <taxon>Pseudomonadota</taxon>
        <taxon>Gammaproteobacteria</taxon>
        <taxon>Alteromonadales</taxon>
        <taxon>Pseudoalteromonadaceae</taxon>
        <taxon>Pseudoalteromonas</taxon>
    </lineage>
</organism>
<reference evidence="1" key="1">
    <citation type="journal article" date="2012" name="J. Bacteriol.">
        <title>Genome sequences of type strains of seven species of the marine bacterium Pseudoalteromonas.</title>
        <authorList>
            <person name="Xie B.B."/>
            <person name="Shu Y.L."/>
            <person name="Qin Q.L."/>
            <person name="Rong J.C."/>
            <person name="Zhang X.Y."/>
            <person name="Chen X.L."/>
            <person name="Shi M."/>
            <person name="He H.L."/>
            <person name="Zhou B.C."/>
            <person name="Zhang Y.Z."/>
        </authorList>
    </citation>
    <scope>NUCLEOTIDE SEQUENCE [LARGE SCALE GENOMIC DNA]</scope>
    <source>
        <strain evidence="1">NCIMB 2128</strain>
    </source>
</reference>
<protein>
    <submittedName>
        <fullName evidence="1">Uncharacterized protein</fullName>
    </submittedName>
</protein>